<feature type="compositionally biased region" description="Basic and acidic residues" evidence="1">
    <location>
        <begin position="50"/>
        <end position="64"/>
    </location>
</feature>
<reference evidence="2 3" key="1">
    <citation type="submission" date="2020-08" db="EMBL/GenBank/DDBJ databases">
        <title>Amycolatopsis sp. nov. DR6-1 isolated from Dendrobium heterocarpum.</title>
        <authorList>
            <person name="Tedsree N."/>
            <person name="Kuncharoen N."/>
            <person name="Likhitwitayawuid K."/>
            <person name="Tanasupawat S."/>
        </authorList>
    </citation>
    <scope>NUCLEOTIDE SEQUENCE [LARGE SCALE GENOMIC DNA]</scope>
    <source>
        <strain evidence="2 3">DR6-1</strain>
    </source>
</reference>
<feature type="region of interest" description="Disordered" evidence="1">
    <location>
        <begin position="206"/>
        <end position="242"/>
    </location>
</feature>
<feature type="compositionally biased region" description="Polar residues" evidence="1">
    <location>
        <begin position="77"/>
        <end position="89"/>
    </location>
</feature>
<name>A0A7W3VUX5_9PSEU</name>
<evidence type="ECO:0000313" key="2">
    <source>
        <dbReference type="EMBL" id="MBB1153469.1"/>
    </source>
</evidence>
<evidence type="ECO:0000313" key="3">
    <source>
        <dbReference type="Proteomes" id="UP000526734"/>
    </source>
</evidence>
<dbReference type="Proteomes" id="UP000526734">
    <property type="component" value="Unassembled WGS sequence"/>
</dbReference>
<organism evidence="2 3">
    <name type="scientific">Amycolatopsis dendrobii</name>
    <dbReference type="NCBI Taxonomy" id="2760662"/>
    <lineage>
        <taxon>Bacteria</taxon>
        <taxon>Bacillati</taxon>
        <taxon>Actinomycetota</taxon>
        <taxon>Actinomycetes</taxon>
        <taxon>Pseudonocardiales</taxon>
        <taxon>Pseudonocardiaceae</taxon>
        <taxon>Amycolatopsis</taxon>
    </lineage>
</organism>
<dbReference type="RefSeq" id="WP_182890590.1">
    <property type="nucleotide sequence ID" value="NZ_JACGZW010000003.1"/>
</dbReference>
<feature type="compositionally biased region" description="Basic and acidic residues" evidence="1">
    <location>
        <begin position="230"/>
        <end position="242"/>
    </location>
</feature>
<evidence type="ECO:0000256" key="1">
    <source>
        <dbReference type="SAM" id="MobiDB-lite"/>
    </source>
</evidence>
<feature type="compositionally biased region" description="Basic and acidic residues" evidence="1">
    <location>
        <begin position="206"/>
        <end position="216"/>
    </location>
</feature>
<accession>A0A7W3VUX5</accession>
<comment type="caution">
    <text evidence="2">The sequence shown here is derived from an EMBL/GenBank/DDBJ whole genome shotgun (WGS) entry which is preliminary data.</text>
</comment>
<keyword evidence="3" id="KW-1185">Reference proteome</keyword>
<dbReference type="EMBL" id="JACGZW010000003">
    <property type="protein sequence ID" value="MBB1153469.1"/>
    <property type="molecule type" value="Genomic_DNA"/>
</dbReference>
<dbReference type="AlphaFoldDB" id="A0A7W3VUX5"/>
<protein>
    <submittedName>
        <fullName evidence="2">Uncharacterized protein</fullName>
    </submittedName>
</protein>
<sequence>MPEADLDAAAPRTMKRPGRFVAELVRRGVWSTAADGWTIHDYLDYQPSKARVEEDRKKNAERQRRFAYRKKTRDQQKGQAPNAVSNALSTPLEDKPNAVADGVTNATPSRPAPKGDNSLRSSSPSPRGDPDFEAFYAAYPKRVARKAAEAAWAKAMKDGADAAMVIAGAKRYAGERHDENPRYTKNPATWLNQGCWLDEPQVRQRERTVTENDERIAQFLRGSPVARGPEPPRRELPPGEAP</sequence>
<proteinExistence type="predicted"/>
<feature type="region of interest" description="Disordered" evidence="1">
    <location>
        <begin position="47"/>
        <end position="130"/>
    </location>
</feature>
<gene>
    <name evidence="2" type="ORF">H4281_10045</name>
</gene>